<dbReference type="EnsemblMetazoa" id="MDOA012538-RA">
    <property type="protein sequence ID" value="MDOA012538-PA"/>
    <property type="gene ID" value="MDOA012538"/>
</dbReference>
<dbReference type="GO" id="GO:0016020">
    <property type="term" value="C:membrane"/>
    <property type="evidence" value="ECO:0007669"/>
    <property type="project" value="TreeGrafter"/>
</dbReference>
<dbReference type="PANTHER" id="PTHR10174">
    <property type="entry name" value="ALPHA-TOCOPHEROL TRANSFER PROTEIN-RELATED"/>
    <property type="match status" value="1"/>
</dbReference>
<dbReference type="CDD" id="cd00170">
    <property type="entry name" value="SEC14"/>
    <property type="match status" value="1"/>
</dbReference>
<dbReference type="EnsemblMetazoa" id="MDOA011664-RA">
    <property type="protein sequence ID" value="MDOA011664-PA"/>
    <property type="gene ID" value="MDOA011664"/>
</dbReference>
<evidence type="ECO:0000259" key="1">
    <source>
        <dbReference type="PROSITE" id="PS50191"/>
    </source>
</evidence>
<dbReference type="SUPFAM" id="SSF52087">
    <property type="entry name" value="CRAL/TRIO domain"/>
    <property type="match status" value="1"/>
</dbReference>
<dbReference type="Gene3D" id="1.10.8.20">
    <property type="entry name" value="N-terminal domain of phosphatidylinositol transfer protein sec14p"/>
    <property type="match status" value="1"/>
</dbReference>
<dbReference type="AlphaFoldDB" id="A0A1I8N593"/>
<proteinExistence type="predicted"/>
<name>A0A1I8N593_MUSDO</name>
<dbReference type="Proteomes" id="UP001652621">
    <property type="component" value="Unplaced"/>
</dbReference>
<dbReference type="PRINTS" id="PR00180">
    <property type="entry name" value="CRETINALDHBP"/>
</dbReference>
<feature type="domain" description="CRAL-TRIO" evidence="1">
    <location>
        <begin position="74"/>
        <end position="259"/>
    </location>
</feature>
<gene>
    <name evidence="4" type="primary">LOC101891432</name>
</gene>
<accession>A0A9J7D1T3</accession>
<dbReference type="GO" id="GO:1902936">
    <property type="term" value="F:phosphatidylinositol bisphosphate binding"/>
    <property type="evidence" value="ECO:0007669"/>
    <property type="project" value="TreeGrafter"/>
</dbReference>
<evidence type="ECO:0000313" key="3">
    <source>
        <dbReference type="Proteomes" id="UP001652621"/>
    </source>
</evidence>
<dbReference type="SMART" id="SM00516">
    <property type="entry name" value="SEC14"/>
    <property type="match status" value="1"/>
</dbReference>
<dbReference type="Gene3D" id="3.40.525.10">
    <property type="entry name" value="CRAL-TRIO lipid binding domain"/>
    <property type="match status" value="1"/>
</dbReference>
<dbReference type="SMART" id="SM01100">
    <property type="entry name" value="CRAL_TRIO_N"/>
    <property type="match status" value="1"/>
</dbReference>
<dbReference type="RefSeq" id="XP_005191427.3">
    <property type="nucleotide sequence ID" value="XM_005191370.4"/>
</dbReference>
<dbReference type="KEGG" id="mde:101891432"/>
<dbReference type="InterPro" id="IPR011074">
    <property type="entry name" value="CRAL/TRIO_N_dom"/>
</dbReference>
<dbReference type="InterPro" id="IPR036865">
    <property type="entry name" value="CRAL-TRIO_dom_sf"/>
</dbReference>
<dbReference type="VEuPathDB" id="VectorBase:MDOA012538"/>
<dbReference type="InterPro" id="IPR001251">
    <property type="entry name" value="CRAL-TRIO_dom"/>
</dbReference>
<keyword evidence="3" id="KW-1185">Reference proteome</keyword>
<dbReference type="GeneID" id="101891432"/>
<reference evidence="2" key="1">
    <citation type="submission" date="2020-05" db="UniProtKB">
        <authorList>
            <consortium name="EnsemblMetazoa"/>
        </authorList>
    </citation>
    <scope>IDENTIFICATION</scope>
    <source>
        <strain evidence="2">Aabys</strain>
    </source>
</reference>
<dbReference type="Gene3D" id="1.20.5.1200">
    <property type="entry name" value="Alpha-tocopherol transfer"/>
    <property type="match status" value="1"/>
</dbReference>
<protein>
    <submittedName>
        <fullName evidence="4">Alpha-tocopherol transfer protein-like</fullName>
    </submittedName>
</protein>
<dbReference type="OrthoDB" id="6682367at2759"/>
<evidence type="ECO:0000313" key="2">
    <source>
        <dbReference type="EnsemblMetazoa" id="MDOA012538-PA"/>
    </source>
</evidence>
<dbReference type="Pfam" id="PF00650">
    <property type="entry name" value="CRAL_TRIO"/>
    <property type="match status" value="1"/>
</dbReference>
<sequence length="312" mass="35819">MTAAQVRPLSEELQKAAIDLLGEVPSRIPDDLAQLKQWIAQQPHLKANTDDQFLLAFLRGCKYSLEKTKSKIDKFFTLKSKFPEMFNVTDVKDPRFREILKLGMFMYLPEPLNGNGPRICIMRSSLYPPEKYTMEEVMAVSHAMQEIALLEDDYANIHGIIFIGDFGKATMAHMFQWTPSLMKKATVFSEEAIPLRPKASHFINTPSGFEPIFNMVKPMLSAKQQSRLFVHGNKLDSLTKEIPLKYLPKEYGGENSSVDEMMQEWEKKMDQYAEYFKKNAEYGTDEKLRPGKAIDFNSMFGIEGSFRKLDVD</sequence>
<dbReference type="SUPFAM" id="SSF46938">
    <property type="entry name" value="CRAL/TRIO N-terminal domain"/>
    <property type="match status" value="1"/>
</dbReference>
<evidence type="ECO:0000313" key="4">
    <source>
        <dbReference type="RefSeq" id="XP_005191427.3"/>
    </source>
</evidence>
<dbReference type="VEuPathDB" id="VectorBase:MDOA011664"/>
<reference evidence="4" key="2">
    <citation type="submission" date="2025-05" db="UniProtKB">
        <authorList>
            <consortium name="RefSeq"/>
        </authorList>
    </citation>
    <scope>IDENTIFICATION</scope>
    <source>
        <strain evidence="4">Aabys</strain>
        <tissue evidence="4">Whole body</tissue>
    </source>
</reference>
<organism evidence="2">
    <name type="scientific">Musca domestica</name>
    <name type="common">House fly</name>
    <dbReference type="NCBI Taxonomy" id="7370"/>
    <lineage>
        <taxon>Eukaryota</taxon>
        <taxon>Metazoa</taxon>
        <taxon>Ecdysozoa</taxon>
        <taxon>Arthropoda</taxon>
        <taxon>Hexapoda</taxon>
        <taxon>Insecta</taxon>
        <taxon>Pterygota</taxon>
        <taxon>Neoptera</taxon>
        <taxon>Endopterygota</taxon>
        <taxon>Diptera</taxon>
        <taxon>Brachycera</taxon>
        <taxon>Muscomorpha</taxon>
        <taxon>Muscoidea</taxon>
        <taxon>Muscidae</taxon>
        <taxon>Musca</taxon>
    </lineage>
</organism>
<accession>A0A1I8N593</accession>
<dbReference type="VEuPathDB" id="VectorBase:MDOMA2_010273"/>
<dbReference type="PANTHER" id="PTHR10174:SF216">
    <property type="entry name" value="CRAL-TRIO DOMAIN-CONTAINING PROTEIN-RELATED"/>
    <property type="match status" value="1"/>
</dbReference>
<dbReference type="PROSITE" id="PS50191">
    <property type="entry name" value="CRAL_TRIO"/>
    <property type="match status" value="1"/>
</dbReference>
<dbReference type="InterPro" id="IPR036273">
    <property type="entry name" value="CRAL/TRIO_N_dom_sf"/>
</dbReference>
<dbReference type="eggNOG" id="KOG1471">
    <property type="taxonomic scope" value="Eukaryota"/>
</dbReference>